<accession>A0A542YMI8</accession>
<dbReference type="EMBL" id="VFOP01000001">
    <property type="protein sequence ID" value="TQL49174.1"/>
    <property type="molecule type" value="Genomic_DNA"/>
</dbReference>
<comment type="caution">
    <text evidence="3">The sequence shown here is derived from an EMBL/GenBank/DDBJ whole genome shotgun (WGS) entry which is preliminary data.</text>
</comment>
<dbReference type="OrthoDB" id="10018202at2"/>
<keyword evidence="4" id="KW-1185">Reference proteome</keyword>
<dbReference type="Proteomes" id="UP000319516">
    <property type="component" value="Unassembled WGS sequence"/>
</dbReference>
<protein>
    <submittedName>
        <fullName evidence="3">Uncharacterized protein</fullName>
    </submittedName>
</protein>
<dbReference type="AlphaFoldDB" id="A0A542YMI8"/>
<keyword evidence="2" id="KW-0472">Membrane</keyword>
<evidence type="ECO:0000256" key="1">
    <source>
        <dbReference type="SAM" id="MobiDB-lite"/>
    </source>
</evidence>
<evidence type="ECO:0000313" key="4">
    <source>
        <dbReference type="Proteomes" id="UP000319516"/>
    </source>
</evidence>
<evidence type="ECO:0000256" key="2">
    <source>
        <dbReference type="SAM" id="Phobius"/>
    </source>
</evidence>
<feature type="transmembrane region" description="Helical" evidence="2">
    <location>
        <begin position="107"/>
        <end position="135"/>
    </location>
</feature>
<proteinExistence type="predicted"/>
<keyword evidence="2" id="KW-0812">Transmembrane</keyword>
<evidence type="ECO:0000313" key="3">
    <source>
        <dbReference type="EMBL" id="TQL49174.1"/>
    </source>
</evidence>
<keyword evidence="2" id="KW-1133">Transmembrane helix</keyword>
<gene>
    <name evidence="3" type="ORF">FB467_0239</name>
</gene>
<feature type="transmembrane region" description="Helical" evidence="2">
    <location>
        <begin position="80"/>
        <end position="100"/>
    </location>
</feature>
<reference evidence="3 4" key="1">
    <citation type="submission" date="2019-06" db="EMBL/GenBank/DDBJ databases">
        <title>Sequencing the genomes of 1000 actinobacteria strains.</title>
        <authorList>
            <person name="Klenk H.-P."/>
        </authorList>
    </citation>
    <scope>NUCLEOTIDE SEQUENCE [LARGE SCALE GENOMIC DNA]</scope>
    <source>
        <strain evidence="3 4">DSM 12335</strain>
    </source>
</reference>
<dbReference type="RefSeq" id="WP_141783462.1">
    <property type="nucleotide sequence ID" value="NZ_BAAAIK010000009.1"/>
</dbReference>
<feature type="region of interest" description="Disordered" evidence="1">
    <location>
        <begin position="141"/>
        <end position="160"/>
    </location>
</feature>
<name>A0A542YMI8_9MICO</name>
<sequence>MSQRARVGSRAGAAWAAVLLLLLSLGLPWTSPSQEFRPGTGPSCIADLSGEGGLICDYMSIGGGTVWVSGASGAQTPSRFFLVLAIVVVLWALASGRTAVTSVAAGLVLAAVALGLPAVLSGQVVALLAGAVLLLGRGPSGSWGRAAARGPSAAQGRPGG</sequence>
<organism evidence="3 4">
    <name type="scientific">Ornithinicoccus hortensis</name>
    <dbReference type="NCBI Taxonomy" id="82346"/>
    <lineage>
        <taxon>Bacteria</taxon>
        <taxon>Bacillati</taxon>
        <taxon>Actinomycetota</taxon>
        <taxon>Actinomycetes</taxon>
        <taxon>Micrococcales</taxon>
        <taxon>Intrasporangiaceae</taxon>
        <taxon>Ornithinicoccus</taxon>
    </lineage>
</organism>